<proteinExistence type="predicted"/>
<keyword evidence="2" id="KW-0479">Metal-binding</keyword>
<gene>
    <name evidence="6" type="ORF">Lokhon_02570</name>
</gene>
<organism evidence="6 7">
    <name type="scientific">Limimaricola hongkongensis DSM 17492</name>
    <dbReference type="NCBI Taxonomy" id="1122180"/>
    <lineage>
        <taxon>Bacteria</taxon>
        <taxon>Pseudomonadati</taxon>
        <taxon>Pseudomonadota</taxon>
        <taxon>Alphaproteobacteria</taxon>
        <taxon>Rhodobacterales</taxon>
        <taxon>Paracoccaceae</taxon>
        <taxon>Limimaricola</taxon>
    </lineage>
</organism>
<evidence type="ECO:0000313" key="6">
    <source>
        <dbReference type="EMBL" id="EYD70926.1"/>
    </source>
</evidence>
<sequence>MGARDWRDLPRAPAPGTPVCAADALAGPGTLGVEIGGFPLLLVRTPAGLFGYFNACPHQHLPLDWRGGQILSEDGRRLRCSNHAAGFDAATGQGVEGFGEGCALIAVPVETAGGQVRVGTV</sequence>
<dbReference type="OrthoDB" id="9794175at2"/>
<evidence type="ECO:0000256" key="3">
    <source>
        <dbReference type="ARBA" id="ARBA00023004"/>
    </source>
</evidence>
<dbReference type="SUPFAM" id="SSF50022">
    <property type="entry name" value="ISP domain"/>
    <property type="match status" value="1"/>
</dbReference>
<dbReference type="GO" id="GO:0046872">
    <property type="term" value="F:metal ion binding"/>
    <property type="evidence" value="ECO:0007669"/>
    <property type="project" value="UniProtKB-KW"/>
</dbReference>
<dbReference type="Gene3D" id="2.102.10.10">
    <property type="entry name" value="Rieske [2Fe-2S] iron-sulphur domain"/>
    <property type="match status" value="1"/>
</dbReference>
<dbReference type="PROSITE" id="PS51296">
    <property type="entry name" value="RIESKE"/>
    <property type="match status" value="1"/>
</dbReference>
<dbReference type="HOGENOM" id="CLU_055690_4_3_5"/>
<evidence type="ECO:0000256" key="1">
    <source>
        <dbReference type="ARBA" id="ARBA00022714"/>
    </source>
</evidence>
<dbReference type="PATRIC" id="fig|1122180.6.peg.2554"/>
<protein>
    <submittedName>
        <fullName evidence="6">Rieske (2Fe-2S) domain protein</fullName>
    </submittedName>
</protein>
<dbReference type="RefSeq" id="WP_017927020.1">
    <property type="nucleotide sequence ID" value="NZ_KB822995.1"/>
</dbReference>
<evidence type="ECO:0000256" key="4">
    <source>
        <dbReference type="ARBA" id="ARBA00023014"/>
    </source>
</evidence>
<name>A0A017H975_9RHOB</name>
<comment type="caution">
    <text evidence="6">The sequence shown here is derived from an EMBL/GenBank/DDBJ whole genome shotgun (WGS) entry which is preliminary data.</text>
</comment>
<dbReference type="AlphaFoldDB" id="A0A017H975"/>
<evidence type="ECO:0000259" key="5">
    <source>
        <dbReference type="PROSITE" id="PS51296"/>
    </source>
</evidence>
<keyword evidence="3" id="KW-0408">Iron</keyword>
<dbReference type="EMBL" id="APGJ01000007">
    <property type="protein sequence ID" value="EYD70926.1"/>
    <property type="molecule type" value="Genomic_DNA"/>
</dbReference>
<dbReference type="Proteomes" id="UP000025047">
    <property type="component" value="Unassembled WGS sequence"/>
</dbReference>
<dbReference type="STRING" id="1122180.Lokhon_02570"/>
<accession>A0A017H975</accession>
<evidence type="ECO:0000313" key="7">
    <source>
        <dbReference type="Proteomes" id="UP000025047"/>
    </source>
</evidence>
<feature type="domain" description="Rieske" evidence="5">
    <location>
        <begin position="16"/>
        <end position="118"/>
    </location>
</feature>
<dbReference type="Pfam" id="PF00355">
    <property type="entry name" value="Rieske"/>
    <property type="match status" value="1"/>
</dbReference>
<keyword evidence="4" id="KW-0411">Iron-sulfur</keyword>
<keyword evidence="1" id="KW-0001">2Fe-2S</keyword>
<dbReference type="InterPro" id="IPR017941">
    <property type="entry name" value="Rieske_2Fe-2S"/>
</dbReference>
<dbReference type="eggNOG" id="COG2146">
    <property type="taxonomic scope" value="Bacteria"/>
</dbReference>
<keyword evidence="7" id="KW-1185">Reference proteome</keyword>
<evidence type="ECO:0000256" key="2">
    <source>
        <dbReference type="ARBA" id="ARBA00022723"/>
    </source>
</evidence>
<dbReference type="InterPro" id="IPR036922">
    <property type="entry name" value="Rieske_2Fe-2S_sf"/>
</dbReference>
<dbReference type="GO" id="GO:0051537">
    <property type="term" value="F:2 iron, 2 sulfur cluster binding"/>
    <property type="evidence" value="ECO:0007669"/>
    <property type="project" value="UniProtKB-KW"/>
</dbReference>
<reference evidence="6 7" key="1">
    <citation type="submission" date="2013-03" db="EMBL/GenBank/DDBJ databases">
        <authorList>
            <person name="Fiebig A."/>
            <person name="Goeker M."/>
            <person name="Klenk H.-P.P."/>
        </authorList>
    </citation>
    <scope>NUCLEOTIDE SEQUENCE [LARGE SCALE GENOMIC DNA]</scope>
    <source>
        <strain evidence="6 7">DSM 17492</strain>
    </source>
</reference>